<dbReference type="GO" id="GO:0005524">
    <property type="term" value="F:ATP binding"/>
    <property type="evidence" value="ECO:0007669"/>
    <property type="project" value="UniProtKB-KW"/>
</dbReference>
<feature type="domain" description="ABC transporter" evidence="4">
    <location>
        <begin position="4"/>
        <end position="242"/>
    </location>
</feature>
<dbReference type="AlphaFoldDB" id="A0A7W7ZQ33"/>
<dbReference type="InterPro" id="IPR050093">
    <property type="entry name" value="ABC_SmlMolc_Importer"/>
</dbReference>
<keyword evidence="2" id="KW-0547">Nucleotide-binding</keyword>
<dbReference type="InterPro" id="IPR027417">
    <property type="entry name" value="P-loop_NTPase"/>
</dbReference>
<evidence type="ECO:0000256" key="3">
    <source>
        <dbReference type="ARBA" id="ARBA00022840"/>
    </source>
</evidence>
<comment type="caution">
    <text evidence="5">The sequence shown here is derived from an EMBL/GenBank/DDBJ whole genome shotgun (WGS) entry which is preliminary data.</text>
</comment>
<dbReference type="EMBL" id="JACHIO010000009">
    <property type="protein sequence ID" value="MBB5064060.1"/>
    <property type="molecule type" value="Genomic_DNA"/>
</dbReference>
<dbReference type="SUPFAM" id="SSF52540">
    <property type="entry name" value="P-loop containing nucleoside triphosphate hydrolases"/>
    <property type="match status" value="1"/>
</dbReference>
<dbReference type="InterPro" id="IPR003439">
    <property type="entry name" value="ABC_transporter-like_ATP-bd"/>
</dbReference>
<name>A0A7W7ZQ33_9BACT</name>
<evidence type="ECO:0000256" key="2">
    <source>
        <dbReference type="ARBA" id="ARBA00022741"/>
    </source>
</evidence>
<dbReference type="Proteomes" id="UP000584867">
    <property type="component" value="Unassembled WGS sequence"/>
</dbReference>
<dbReference type="PROSITE" id="PS00211">
    <property type="entry name" value="ABC_TRANSPORTER_1"/>
    <property type="match status" value="1"/>
</dbReference>
<dbReference type="RefSeq" id="WP_184255668.1">
    <property type="nucleotide sequence ID" value="NZ_JACHIO010000009.1"/>
</dbReference>
<reference evidence="5 6" key="1">
    <citation type="submission" date="2020-08" db="EMBL/GenBank/DDBJ databases">
        <title>Genomic Encyclopedia of Type Strains, Phase IV (KMG-V): Genome sequencing to study the core and pangenomes of soil and plant-associated prokaryotes.</title>
        <authorList>
            <person name="Whitman W."/>
        </authorList>
    </citation>
    <scope>NUCLEOTIDE SEQUENCE [LARGE SCALE GENOMIC DNA]</scope>
    <source>
        <strain evidence="5 6">X5P3</strain>
    </source>
</reference>
<organism evidence="5 6">
    <name type="scientific">Granulicella mallensis</name>
    <dbReference type="NCBI Taxonomy" id="940614"/>
    <lineage>
        <taxon>Bacteria</taxon>
        <taxon>Pseudomonadati</taxon>
        <taxon>Acidobacteriota</taxon>
        <taxon>Terriglobia</taxon>
        <taxon>Terriglobales</taxon>
        <taxon>Acidobacteriaceae</taxon>
        <taxon>Granulicella</taxon>
    </lineage>
</organism>
<keyword evidence="3 5" id="KW-0067">ATP-binding</keyword>
<dbReference type="SMART" id="SM00382">
    <property type="entry name" value="AAA"/>
    <property type="match status" value="1"/>
</dbReference>
<dbReference type="PANTHER" id="PTHR42781">
    <property type="entry name" value="SPERMIDINE/PUTRESCINE IMPORT ATP-BINDING PROTEIN POTA"/>
    <property type="match status" value="1"/>
</dbReference>
<evidence type="ECO:0000259" key="4">
    <source>
        <dbReference type="PROSITE" id="PS50893"/>
    </source>
</evidence>
<evidence type="ECO:0000256" key="1">
    <source>
        <dbReference type="ARBA" id="ARBA00022448"/>
    </source>
</evidence>
<proteinExistence type="predicted"/>
<dbReference type="InterPro" id="IPR003593">
    <property type="entry name" value="AAA+_ATPase"/>
</dbReference>
<protein>
    <submittedName>
        <fullName evidence="5">Molybdate transport system ATP-binding protein</fullName>
    </submittedName>
</protein>
<evidence type="ECO:0000313" key="6">
    <source>
        <dbReference type="Proteomes" id="UP000584867"/>
    </source>
</evidence>
<evidence type="ECO:0000313" key="5">
    <source>
        <dbReference type="EMBL" id="MBB5064060.1"/>
    </source>
</evidence>
<dbReference type="PANTHER" id="PTHR42781:SF4">
    <property type="entry name" value="SPERMIDINE_PUTRESCINE IMPORT ATP-BINDING PROTEIN POTA"/>
    <property type="match status" value="1"/>
</dbReference>
<dbReference type="GO" id="GO:0016887">
    <property type="term" value="F:ATP hydrolysis activity"/>
    <property type="evidence" value="ECO:0007669"/>
    <property type="project" value="InterPro"/>
</dbReference>
<sequence length="244" mass="26646">MATLQRAPHHRLAVHRQLGPLRFDVNLEFSAPWTLIFGPSGSGKSSLLRAICGLSGHAGTEFARSNAEGQWSVLSSSVATHLRSLSYAPQSPTLFPHLTVRENVAFPSQSHAKAPNHTLLVEQALELFEVTGHADRLPSKLSGGERQRVNLARAFAVPEAKLMLLDEPFSGVDRAMRDALLPRMQAWLQQHQIPVISVSHDVDEALLLRAEVVVLAQGSVVNQGPASEVLNEEWARMLKILGSV</sequence>
<dbReference type="InterPro" id="IPR017871">
    <property type="entry name" value="ABC_transporter-like_CS"/>
</dbReference>
<dbReference type="PROSITE" id="PS50893">
    <property type="entry name" value="ABC_TRANSPORTER_2"/>
    <property type="match status" value="1"/>
</dbReference>
<dbReference type="Gene3D" id="3.40.50.300">
    <property type="entry name" value="P-loop containing nucleotide triphosphate hydrolases"/>
    <property type="match status" value="1"/>
</dbReference>
<dbReference type="Pfam" id="PF00005">
    <property type="entry name" value="ABC_tran"/>
    <property type="match status" value="1"/>
</dbReference>
<accession>A0A7W7ZQ33</accession>
<keyword evidence="1" id="KW-0813">Transport</keyword>
<gene>
    <name evidence="5" type="ORF">HDF15_002411</name>
</gene>